<organism evidence="1 2">
    <name type="scientific">Adlercreutzia faecimuris</name>
    <dbReference type="NCBI Taxonomy" id="2897341"/>
    <lineage>
        <taxon>Bacteria</taxon>
        <taxon>Bacillati</taxon>
        <taxon>Actinomycetota</taxon>
        <taxon>Coriobacteriia</taxon>
        <taxon>Eggerthellales</taxon>
        <taxon>Eggerthellaceae</taxon>
        <taxon>Adlercreutzia</taxon>
    </lineage>
</organism>
<dbReference type="InterPro" id="IPR024499">
    <property type="entry name" value="Mbeg1-like"/>
</dbReference>
<accession>A0ABS9WD82</accession>
<dbReference type="EMBL" id="JAJMLW010000001">
    <property type="protein sequence ID" value="MCI2240818.1"/>
    <property type="molecule type" value="Genomic_DNA"/>
</dbReference>
<comment type="caution">
    <text evidence="1">The sequence shown here is derived from an EMBL/GenBank/DDBJ whole genome shotgun (WGS) entry which is preliminary data.</text>
</comment>
<dbReference type="Pfam" id="PF11187">
    <property type="entry name" value="Mbeg1-like"/>
    <property type="match status" value="1"/>
</dbReference>
<gene>
    <name evidence="1" type="ORF">LPT13_00390</name>
</gene>
<protein>
    <submittedName>
        <fullName evidence="1">DUF2974 domain-containing protein</fullName>
    </submittedName>
</protein>
<proteinExistence type="predicted"/>
<evidence type="ECO:0000313" key="1">
    <source>
        <dbReference type="EMBL" id="MCI2240818.1"/>
    </source>
</evidence>
<sequence length="425" mass="46363">MPYLLDYLDTQFATFEREPFNPLDAAALTQFAMVRGKGVIPALHERADFADVRTVVRNALGPRRRPAHFCDLLRAEDFPTMFTGLDPDRLKQNLFALAASPRFRAMTASAYLSLFDVERETQFAAVTLTYKRDFAFIGFRGTDTSRTGWKEDFNMTFSAPVPAQEQALRYLETMAPHLPRRIYLGGHSKGGNLAEYAALKASPAVQERLERVFILDGPGFKDGLFTAEDYAPVLGKLHKVVPESSLVGILLDSQAPLRVAPSSAKGIAQHSVFTWEVDDGDHDFRYLDDLPDATKDTAATLRVWLSRYDDAERQQVVEALFRAIDASGAEDALDFLAGGPHALGLLTNAALRVDGADRAVVFDAVRSYVEVSANVAAANAGRAAQGAAITAQAVGEVVGEMIGEAVGGALDRVQSGRSPKERRLP</sequence>
<evidence type="ECO:0000313" key="2">
    <source>
        <dbReference type="Proteomes" id="UP001430755"/>
    </source>
</evidence>
<dbReference type="Proteomes" id="UP001430755">
    <property type="component" value="Unassembled WGS sequence"/>
</dbReference>
<keyword evidence="2" id="KW-1185">Reference proteome</keyword>
<reference evidence="1" key="1">
    <citation type="submission" date="2021-11" db="EMBL/GenBank/DDBJ databases">
        <title>A Novel Adlercreutzia Species, isolated from a Allomyrina dichotoma larva feces.</title>
        <authorList>
            <person name="Suh M.K."/>
        </authorList>
    </citation>
    <scope>NUCLEOTIDE SEQUENCE</scope>
    <source>
        <strain evidence="1">JBNU-10</strain>
    </source>
</reference>
<name>A0ABS9WD82_9ACTN</name>
<dbReference type="RefSeq" id="WP_242162421.1">
    <property type="nucleotide sequence ID" value="NZ_JAJMLW010000001.1"/>
</dbReference>